<dbReference type="PANTHER" id="PTHR11076">
    <property type="entry name" value="DNA REPAIR POLYMERASE UMUC / TRANSFERASE FAMILY MEMBER"/>
    <property type="match status" value="1"/>
</dbReference>
<evidence type="ECO:0000256" key="3">
    <source>
        <dbReference type="ARBA" id="ARBA00022695"/>
    </source>
</evidence>
<dbReference type="Gene3D" id="3.40.1170.60">
    <property type="match status" value="1"/>
</dbReference>
<dbReference type="Gene3D" id="1.10.150.20">
    <property type="entry name" value="5' to 3' exonuclease, C-terminal subdomain"/>
    <property type="match status" value="1"/>
</dbReference>
<feature type="binding site" evidence="6">
    <location>
        <position position="9"/>
    </location>
    <ligand>
        <name>Mg(2+)</name>
        <dbReference type="ChEBI" id="CHEBI:18420"/>
    </ligand>
</feature>
<dbReference type="Pfam" id="PF00817">
    <property type="entry name" value="IMS"/>
    <property type="match status" value="1"/>
</dbReference>
<proteinExistence type="inferred from homology"/>
<dbReference type="GO" id="GO:0006281">
    <property type="term" value="P:DNA repair"/>
    <property type="evidence" value="ECO:0007669"/>
    <property type="project" value="UniProtKB-UniRule"/>
</dbReference>
<dbReference type="InterPro" id="IPR022880">
    <property type="entry name" value="DNApol_IV"/>
</dbReference>
<dbReference type="PANTHER" id="PTHR11076:SF35">
    <property type="entry name" value="DNA REPAIR PROTEIN HOMOLOG YOBH"/>
    <property type="match status" value="1"/>
</dbReference>
<protein>
    <recommendedName>
        <fullName evidence="6">DNA polymerase IV</fullName>
        <shortName evidence="6">Pol IV</shortName>
        <ecNumber evidence="6">2.7.7.7</ecNumber>
    </recommendedName>
</protein>
<dbReference type="InterPro" id="IPR017961">
    <property type="entry name" value="DNA_pol_Y-fam_little_finger"/>
</dbReference>
<dbReference type="OrthoDB" id="9808813at2"/>
<dbReference type="Pfam" id="PF11799">
    <property type="entry name" value="IMS_C"/>
    <property type="match status" value="1"/>
</dbReference>
<dbReference type="GO" id="GO:0006261">
    <property type="term" value="P:DNA-templated DNA replication"/>
    <property type="evidence" value="ECO:0007669"/>
    <property type="project" value="UniProtKB-UniRule"/>
</dbReference>
<dbReference type="GO" id="GO:0009432">
    <property type="term" value="P:SOS response"/>
    <property type="evidence" value="ECO:0007669"/>
    <property type="project" value="TreeGrafter"/>
</dbReference>
<dbReference type="EMBL" id="VMSO01000014">
    <property type="protein sequence ID" value="KAA8500956.1"/>
    <property type="molecule type" value="Genomic_DNA"/>
</dbReference>
<feature type="binding site" evidence="6">
    <location>
        <position position="105"/>
    </location>
    <ligand>
        <name>Mg(2+)</name>
        <dbReference type="ChEBI" id="CHEBI:18420"/>
    </ligand>
</feature>
<dbReference type="Proteomes" id="UP000322025">
    <property type="component" value="Unassembled WGS sequence"/>
</dbReference>
<dbReference type="PROSITE" id="PS50173">
    <property type="entry name" value="UMUC"/>
    <property type="match status" value="1"/>
</dbReference>
<evidence type="ECO:0000313" key="9">
    <source>
        <dbReference type="Proteomes" id="UP000322025"/>
    </source>
</evidence>
<comment type="cofactor">
    <cofactor evidence="6">
        <name>Mg(2+)</name>
        <dbReference type="ChEBI" id="CHEBI:18420"/>
    </cofactor>
    <text evidence="6">Binds 2 magnesium ions per subunit.</text>
</comment>
<reference evidence="8" key="1">
    <citation type="submission" date="2019-07" db="EMBL/GenBank/DDBJ databases">
        <authorList>
            <person name="Wongkuna S."/>
            <person name="Scaria J."/>
        </authorList>
    </citation>
    <scope>NUCLEOTIDE SEQUENCE [LARGE SCALE GENOMIC DNA]</scope>
    <source>
        <strain evidence="8">SW178</strain>
    </source>
</reference>
<dbReference type="GO" id="GO:0042276">
    <property type="term" value="P:error-prone translesion synthesis"/>
    <property type="evidence" value="ECO:0007669"/>
    <property type="project" value="TreeGrafter"/>
</dbReference>
<dbReference type="SUPFAM" id="SSF56672">
    <property type="entry name" value="DNA/RNA polymerases"/>
    <property type="match status" value="1"/>
</dbReference>
<evidence type="ECO:0000256" key="6">
    <source>
        <dbReference type="HAMAP-Rule" id="MF_01113"/>
    </source>
</evidence>
<keyword evidence="6 8" id="KW-0808">Transferase</keyword>
<keyword evidence="6" id="KW-0238">DNA-binding</keyword>
<evidence type="ECO:0000313" key="8">
    <source>
        <dbReference type="EMBL" id="KAA8500956.1"/>
    </source>
</evidence>
<comment type="subunit">
    <text evidence="6">Monomer.</text>
</comment>
<dbReference type="GO" id="GO:0005829">
    <property type="term" value="C:cytosol"/>
    <property type="evidence" value="ECO:0007669"/>
    <property type="project" value="TreeGrafter"/>
</dbReference>
<comment type="similarity">
    <text evidence="1 6">Belongs to the DNA polymerase type-Y family.</text>
</comment>
<dbReference type="InterPro" id="IPR043128">
    <property type="entry name" value="Rev_trsase/Diguanyl_cyclase"/>
</dbReference>
<evidence type="ECO:0000256" key="4">
    <source>
        <dbReference type="ARBA" id="ARBA00022763"/>
    </source>
</evidence>
<dbReference type="GO" id="GO:0003684">
    <property type="term" value="F:damaged DNA binding"/>
    <property type="evidence" value="ECO:0007669"/>
    <property type="project" value="InterPro"/>
</dbReference>
<dbReference type="NCBIfam" id="NF002848">
    <property type="entry name" value="PRK03103.1"/>
    <property type="match status" value="1"/>
</dbReference>
<dbReference type="CDD" id="cd03586">
    <property type="entry name" value="PolY_Pol_IV_kappa"/>
    <property type="match status" value="1"/>
</dbReference>
<dbReference type="NCBIfam" id="NF002677">
    <property type="entry name" value="PRK02406.1"/>
    <property type="match status" value="1"/>
</dbReference>
<comment type="catalytic activity">
    <reaction evidence="6">
        <text>DNA(n) + a 2'-deoxyribonucleoside 5'-triphosphate = DNA(n+1) + diphosphate</text>
        <dbReference type="Rhea" id="RHEA:22508"/>
        <dbReference type="Rhea" id="RHEA-COMP:17339"/>
        <dbReference type="Rhea" id="RHEA-COMP:17340"/>
        <dbReference type="ChEBI" id="CHEBI:33019"/>
        <dbReference type="ChEBI" id="CHEBI:61560"/>
        <dbReference type="ChEBI" id="CHEBI:173112"/>
        <dbReference type="EC" id="2.7.7.7"/>
    </reaction>
</comment>
<dbReference type="GO" id="GO:0000287">
    <property type="term" value="F:magnesium ion binding"/>
    <property type="evidence" value="ECO:0007669"/>
    <property type="project" value="UniProtKB-UniRule"/>
</dbReference>
<accession>A0A5M9HZI3</accession>
<feature type="site" description="Substrate discrimination" evidence="6">
    <location>
        <position position="14"/>
    </location>
</feature>
<keyword evidence="6" id="KW-0460">Magnesium</keyword>
<dbReference type="InterPro" id="IPR050116">
    <property type="entry name" value="DNA_polymerase-Y"/>
</dbReference>
<keyword evidence="4 6" id="KW-0227">DNA damage</keyword>
<dbReference type="EC" id="2.7.7.7" evidence="6"/>
<evidence type="ECO:0000259" key="7">
    <source>
        <dbReference type="PROSITE" id="PS50173"/>
    </source>
</evidence>
<dbReference type="GO" id="GO:0003887">
    <property type="term" value="F:DNA-directed DNA polymerase activity"/>
    <property type="evidence" value="ECO:0007669"/>
    <property type="project" value="UniProtKB-UniRule"/>
</dbReference>
<sequence>MKRTILHSDMNNCYASIELLHRPELRGKPLAVGGDPEARHGIVLAKDQLAKKAGVKTGMALWQAKQVCPDIVFVPPRMDLYLRFSRLAHEIYSDYTDRQEAFGIDESWLDVTESCSLKGSGEKIAEEISRRIKKELGITVSIGVSWNKIFAKLGSDYKKPDAITVINQENYKNIVWPLPVEDLLFVGRATKKKLNKLGIYTIGALAETDSDILKIHLGKVGMILSYFANGNDNTPVCYQDENAPIKSIGNSTTTPRDLTTETDVSIIVWLLAESVSARLREHHFVGNVVEISVRDKDLFSFTRQKKVSLSTNITSEIATYAMELFRANYNWQKPIRSVGVRVSDLQIDTAPVQLSLFSDQERRERYHRMDQTVDIIRKRFGFYSIQRGIMYQDRKLSALNAKEDNIVHPCGYMQRGNLTGVR</sequence>
<keyword evidence="6" id="KW-0479">Metal-binding</keyword>
<dbReference type="InterPro" id="IPR043502">
    <property type="entry name" value="DNA/RNA_pol_sf"/>
</dbReference>
<keyword evidence="2 6" id="KW-0515">Mutator protein</keyword>
<keyword evidence="9" id="KW-1185">Reference proteome</keyword>
<dbReference type="Gene3D" id="3.30.1490.100">
    <property type="entry name" value="DNA polymerase, Y-family, little finger domain"/>
    <property type="match status" value="1"/>
</dbReference>
<keyword evidence="6" id="KW-0963">Cytoplasm</keyword>
<dbReference type="InterPro" id="IPR001126">
    <property type="entry name" value="UmuC"/>
</dbReference>
<evidence type="ECO:0000256" key="2">
    <source>
        <dbReference type="ARBA" id="ARBA00022457"/>
    </source>
</evidence>
<keyword evidence="6" id="KW-0235">DNA replication</keyword>
<keyword evidence="3 6" id="KW-0548">Nucleotidyltransferase</keyword>
<organism evidence="8 9">
    <name type="scientific">Mediterraneibacter catenae</name>
    <dbReference type="NCBI Taxonomy" id="2594882"/>
    <lineage>
        <taxon>Bacteria</taxon>
        <taxon>Bacillati</taxon>
        <taxon>Bacillota</taxon>
        <taxon>Clostridia</taxon>
        <taxon>Lachnospirales</taxon>
        <taxon>Lachnospiraceae</taxon>
        <taxon>Mediterraneibacter</taxon>
    </lineage>
</organism>
<comment type="subcellular location">
    <subcellularLocation>
        <location evidence="6">Cytoplasm</location>
    </subcellularLocation>
</comment>
<dbReference type="RefSeq" id="WP_150311178.1">
    <property type="nucleotide sequence ID" value="NZ_VMSO01000014.1"/>
</dbReference>
<dbReference type="Gene3D" id="3.30.70.270">
    <property type="match status" value="1"/>
</dbReference>
<gene>
    <name evidence="6 8" type="primary">dinB</name>
    <name evidence="8" type="ORF">FNY66_10940</name>
</gene>
<comment type="caution">
    <text evidence="8">The sequence shown here is derived from an EMBL/GenBank/DDBJ whole genome shotgun (WGS) entry which is preliminary data.</text>
</comment>
<dbReference type="InterPro" id="IPR036775">
    <property type="entry name" value="DNA_pol_Y-fam_lit_finger_sf"/>
</dbReference>
<dbReference type="SUPFAM" id="SSF100879">
    <property type="entry name" value="Lesion bypass DNA polymerase (Y-family), little finger domain"/>
    <property type="match status" value="1"/>
</dbReference>
<keyword evidence="6" id="KW-0234">DNA repair</keyword>
<feature type="active site" evidence="6">
    <location>
        <position position="106"/>
    </location>
</feature>
<name>A0A5M9HZI3_9FIRM</name>
<evidence type="ECO:0000256" key="1">
    <source>
        <dbReference type="ARBA" id="ARBA00010945"/>
    </source>
</evidence>
<dbReference type="HAMAP" id="MF_01113">
    <property type="entry name" value="DNApol_IV"/>
    <property type="match status" value="1"/>
</dbReference>
<comment type="function">
    <text evidence="6">Poorly processive, error-prone DNA polymerase involved in untargeted mutagenesis. Copies undamaged DNA at stalled replication forks, which arise in vivo from mismatched or misaligned primer ends. These misaligned primers can be extended by PolIV. Exhibits no 3'-5' exonuclease (proofreading) activity. May be involved in translesional synthesis, in conjunction with the beta clamp from PolIII.</text>
</comment>
<keyword evidence="5 6" id="KW-0239">DNA-directed DNA polymerase</keyword>
<dbReference type="AlphaFoldDB" id="A0A5M9HZI3"/>
<evidence type="ECO:0000256" key="5">
    <source>
        <dbReference type="ARBA" id="ARBA00022932"/>
    </source>
</evidence>
<feature type="domain" description="UmuC" evidence="7">
    <location>
        <begin position="5"/>
        <end position="187"/>
    </location>
</feature>